<dbReference type="CDD" id="cd19499">
    <property type="entry name" value="RecA-like_ClpB_Hsp104-like"/>
    <property type="match status" value="1"/>
</dbReference>
<dbReference type="Pfam" id="PF17871">
    <property type="entry name" value="AAA_lid_9"/>
    <property type="match status" value="1"/>
</dbReference>
<dbReference type="FunFam" id="3.40.50.300:FF:000010">
    <property type="entry name" value="Chaperone clpB 1, putative"/>
    <property type="match status" value="1"/>
</dbReference>
<dbReference type="Pfam" id="PF10431">
    <property type="entry name" value="ClpB_D2-small"/>
    <property type="match status" value="1"/>
</dbReference>
<gene>
    <name evidence="7" type="ORF">ENF32_06500</name>
</gene>
<evidence type="ECO:0000256" key="3">
    <source>
        <dbReference type="ARBA" id="ARBA00022840"/>
    </source>
</evidence>
<dbReference type="Proteomes" id="UP000885690">
    <property type="component" value="Unassembled WGS sequence"/>
</dbReference>
<keyword evidence="7" id="KW-0645">Protease</keyword>
<dbReference type="GO" id="GO:0006508">
    <property type="term" value="P:proteolysis"/>
    <property type="evidence" value="ECO:0007669"/>
    <property type="project" value="UniProtKB-KW"/>
</dbReference>
<reference evidence="7" key="1">
    <citation type="journal article" date="2020" name="mSystems">
        <title>Genome- and Community-Level Interaction Insights into Carbon Utilization and Element Cycling Functions of Hydrothermarchaeota in Hydrothermal Sediment.</title>
        <authorList>
            <person name="Zhou Z."/>
            <person name="Liu Y."/>
            <person name="Xu W."/>
            <person name="Pan J."/>
            <person name="Luo Z.H."/>
            <person name="Li M."/>
        </authorList>
    </citation>
    <scope>NUCLEOTIDE SEQUENCE [LARGE SCALE GENOMIC DNA]</scope>
    <source>
        <strain evidence="7">HyVt-115</strain>
    </source>
</reference>
<dbReference type="GO" id="GO:0008233">
    <property type="term" value="F:peptidase activity"/>
    <property type="evidence" value="ECO:0007669"/>
    <property type="project" value="UniProtKB-KW"/>
</dbReference>
<dbReference type="Gene3D" id="4.10.860.10">
    <property type="entry name" value="UVR domain"/>
    <property type="match status" value="1"/>
</dbReference>
<evidence type="ECO:0000313" key="7">
    <source>
        <dbReference type="EMBL" id="HDD53697.1"/>
    </source>
</evidence>
<dbReference type="InterPro" id="IPR050130">
    <property type="entry name" value="ClpA_ClpB"/>
</dbReference>
<dbReference type="InterPro" id="IPR003959">
    <property type="entry name" value="ATPase_AAA_core"/>
</dbReference>
<keyword evidence="5" id="KW-0175">Coiled coil</keyword>
<dbReference type="InterPro" id="IPR001270">
    <property type="entry name" value="ClpA/B"/>
</dbReference>
<evidence type="ECO:0000256" key="4">
    <source>
        <dbReference type="ARBA" id="ARBA00023186"/>
    </source>
</evidence>
<organism evidence="7">
    <name type="scientific">Thermosulfidibacter takaii</name>
    <dbReference type="NCBI Taxonomy" id="412593"/>
    <lineage>
        <taxon>Bacteria</taxon>
        <taxon>Pseudomonadati</taxon>
        <taxon>Thermosulfidibacterota</taxon>
        <taxon>Thermosulfidibacteria</taxon>
        <taxon>Thermosulfidibacterales</taxon>
        <taxon>Thermosulfidibacteraceae</taxon>
    </lineage>
</organism>
<proteinExistence type="predicted"/>
<dbReference type="PANTHER" id="PTHR11638">
    <property type="entry name" value="ATP-DEPENDENT CLP PROTEASE"/>
    <property type="match status" value="1"/>
</dbReference>
<evidence type="ECO:0000256" key="2">
    <source>
        <dbReference type="ARBA" id="ARBA00022741"/>
    </source>
</evidence>
<feature type="domain" description="UVR" evidence="6">
    <location>
        <begin position="248"/>
        <end position="283"/>
    </location>
</feature>
<dbReference type="InterPro" id="IPR001943">
    <property type="entry name" value="UVR_dom"/>
</dbReference>
<keyword evidence="2" id="KW-0547">Nucleotide-binding</keyword>
<name>A0A7C0YA11_9BACT</name>
<dbReference type="SUPFAM" id="SSF52540">
    <property type="entry name" value="P-loop containing nucleoside triphosphate hydrolases"/>
    <property type="match status" value="2"/>
</dbReference>
<comment type="caution">
    <text evidence="7">The sequence shown here is derived from an EMBL/GenBank/DDBJ whole genome shotgun (WGS) entry which is preliminary data.</text>
</comment>
<evidence type="ECO:0000256" key="5">
    <source>
        <dbReference type="SAM" id="Coils"/>
    </source>
</evidence>
<dbReference type="FunFam" id="3.40.50.300:FF:000025">
    <property type="entry name" value="ATP-dependent Clp protease subunit"/>
    <property type="match status" value="1"/>
</dbReference>
<keyword evidence="1" id="KW-0677">Repeat</keyword>
<dbReference type="PRINTS" id="PR00300">
    <property type="entry name" value="CLPPROTEASEA"/>
</dbReference>
<dbReference type="GO" id="GO:0005524">
    <property type="term" value="F:ATP binding"/>
    <property type="evidence" value="ECO:0007669"/>
    <property type="project" value="UniProtKB-KW"/>
</dbReference>
<dbReference type="SMART" id="SM01086">
    <property type="entry name" value="ClpB_D2-small"/>
    <property type="match status" value="1"/>
</dbReference>
<dbReference type="SMART" id="SM00382">
    <property type="entry name" value="AAA"/>
    <property type="match status" value="2"/>
</dbReference>
<dbReference type="InterPro" id="IPR003593">
    <property type="entry name" value="AAA+_ATPase"/>
</dbReference>
<sequence length="644" mass="72719">LTQMAREGKLDPVIGRSREIERVIQILARKTKNNPVLIGEPGVGKTAIVEGLAQRIVSKEVPEPLMNKRLVSLDLGAIVAGTKYRGQFESRMKAIIKEASDDEDVILFIDELHTLVGAGAAEGSIDAANMLKPTLARGEIRCIGATTLSEYRKYIEKDGALERRFQIVMVEPPTVDETLEILRGLRSRYEEFHNVTIADEALVAAARLAERYMTDKFLPDKAIDLLDEACSMVHIRYSHIPPHIREVELELDRLEQKKRRAINDQDFEKAAGVRDEELRVLHRLRQLRREWLREREKEKPQVTEADVALVISKATGIPLHRLSTEEEKRLLKLEEELRSMVIGQDEAVGRVAKAIRKARVGLRGHTRPVGVFFFLGPTGVGKTRLAEALAEVLFGSKEALLRFDMSEYMEKFNVSRLIGAPPGYVGYDEGGQLTEAVRRRPYSVILFDEMEKAHPEVFNLLLQIFDSGRLTDAFGRTVDFRNTLIIMTSNVGAQLFFKGVSLGFGEGKDFRGVKEQVLAQFRKRFPPEFINRLDDIIVFNALGEKEVLKILDLVLKELQERLGERRMKLRLTPRARKFLVSEGFDLQMGARPLRRALERLVSEPLSEEILKGSYSEGDTVVVDVVRGSVRFKKGGKKEAGTSVS</sequence>
<dbReference type="Pfam" id="PF07724">
    <property type="entry name" value="AAA_2"/>
    <property type="match status" value="1"/>
</dbReference>
<evidence type="ECO:0000259" key="6">
    <source>
        <dbReference type="PROSITE" id="PS50151"/>
    </source>
</evidence>
<dbReference type="InterPro" id="IPR041546">
    <property type="entry name" value="ClpA/ClpB_AAA_lid"/>
</dbReference>
<dbReference type="AlphaFoldDB" id="A0A7C0YA11"/>
<dbReference type="GO" id="GO:0034605">
    <property type="term" value="P:cellular response to heat"/>
    <property type="evidence" value="ECO:0007669"/>
    <property type="project" value="TreeGrafter"/>
</dbReference>
<dbReference type="Pfam" id="PF00004">
    <property type="entry name" value="AAA"/>
    <property type="match status" value="1"/>
</dbReference>
<dbReference type="PROSITE" id="PS50151">
    <property type="entry name" value="UVR"/>
    <property type="match status" value="1"/>
</dbReference>
<dbReference type="InterPro" id="IPR027417">
    <property type="entry name" value="P-loop_NTPase"/>
</dbReference>
<dbReference type="Gene3D" id="1.10.8.60">
    <property type="match status" value="2"/>
</dbReference>
<dbReference type="PROSITE" id="PS00870">
    <property type="entry name" value="CLPAB_1"/>
    <property type="match status" value="1"/>
</dbReference>
<dbReference type="CDD" id="cd00009">
    <property type="entry name" value="AAA"/>
    <property type="match status" value="1"/>
</dbReference>
<dbReference type="GO" id="GO:0016887">
    <property type="term" value="F:ATP hydrolysis activity"/>
    <property type="evidence" value="ECO:0007669"/>
    <property type="project" value="InterPro"/>
</dbReference>
<dbReference type="InterPro" id="IPR018368">
    <property type="entry name" value="ClpA/B_CS1"/>
</dbReference>
<feature type="non-terminal residue" evidence="7">
    <location>
        <position position="1"/>
    </location>
</feature>
<keyword evidence="4" id="KW-0143">Chaperone</keyword>
<dbReference type="PANTHER" id="PTHR11638:SF18">
    <property type="entry name" value="HEAT SHOCK PROTEIN 104"/>
    <property type="match status" value="1"/>
</dbReference>
<keyword evidence="3 7" id="KW-0067">ATP-binding</keyword>
<dbReference type="EMBL" id="DQWS01000239">
    <property type="protein sequence ID" value="HDD53697.1"/>
    <property type="molecule type" value="Genomic_DNA"/>
</dbReference>
<protein>
    <submittedName>
        <fullName evidence="7">ATP-dependent Clp protease ATP-binding subunit</fullName>
    </submittedName>
</protein>
<dbReference type="InterPro" id="IPR019489">
    <property type="entry name" value="Clp_ATPase_C"/>
</dbReference>
<keyword evidence="7" id="KW-0378">Hydrolase</keyword>
<accession>A0A7C0YA11</accession>
<feature type="coiled-coil region" evidence="5">
    <location>
        <begin position="244"/>
        <end position="271"/>
    </location>
</feature>
<evidence type="ECO:0000256" key="1">
    <source>
        <dbReference type="ARBA" id="ARBA00022737"/>
    </source>
</evidence>
<dbReference type="GO" id="GO:0005737">
    <property type="term" value="C:cytoplasm"/>
    <property type="evidence" value="ECO:0007669"/>
    <property type="project" value="TreeGrafter"/>
</dbReference>
<dbReference type="Gene3D" id="3.40.50.300">
    <property type="entry name" value="P-loop containing nucleotide triphosphate hydrolases"/>
    <property type="match status" value="2"/>
</dbReference>